<reference evidence="3 4" key="1">
    <citation type="submission" date="2023-12" db="EMBL/GenBank/DDBJ databases">
        <title>Baltic Sea Cyanobacteria.</title>
        <authorList>
            <person name="Delbaje E."/>
            <person name="Fewer D.P."/>
            <person name="Shishido T.K."/>
        </authorList>
    </citation>
    <scope>NUCLEOTIDE SEQUENCE [LARGE SCALE GENOMIC DNA]</scope>
    <source>
        <strain evidence="3 4">UHCC-0300</strain>
    </source>
</reference>
<gene>
    <name evidence="3" type="ORF">VB620_09965</name>
</gene>
<evidence type="ECO:0000256" key="1">
    <source>
        <dbReference type="SAM" id="MobiDB-lite"/>
    </source>
</evidence>
<protein>
    <recommendedName>
        <fullName evidence="5">Secreted protein</fullName>
    </recommendedName>
</protein>
<name>A0ABU5UES5_9CYAN</name>
<evidence type="ECO:0000313" key="3">
    <source>
        <dbReference type="EMBL" id="MEA5581664.1"/>
    </source>
</evidence>
<evidence type="ECO:0000256" key="2">
    <source>
        <dbReference type="SAM" id="SignalP"/>
    </source>
</evidence>
<evidence type="ECO:0000313" key="4">
    <source>
        <dbReference type="Proteomes" id="UP001302120"/>
    </source>
</evidence>
<keyword evidence="2" id="KW-0732">Signal</keyword>
<evidence type="ECO:0008006" key="5">
    <source>
        <dbReference type="Google" id="ProtNLM"/>
    </source>
</evidence>
<feature type="compositionally biased region" description="Low complexity" evidence="1">
    <location>
        <begin position="53"/>
        <end position="82"/>
    </location>
</feature>
<feature type="signal peptide" evidence="2">
    <location>
        <begin position="1"/>
        <end position="23"/>
    </location>
</feature>
<keyword evidence="4" id="KW-1185">Reference proteome</keyword>
<comment type="caution">
    <text evidence="3">The sequence shown here is derived from an EMBL/GenBank/DDBJ whole genome shotgun (WGS) entry which is preliminary data.</text>
</comment>
<dbReference type="Proteomes" id="UP001302120">
    <property type="component" value="Unassembled WGS sequence"/>
</dbReference>
<sequence length="233" mass="24547">MKKQPFFLAFALAFTVVTYFVGASDRAYAGKEIVPGTAPDSGSAIGDKEIVPGTGADSGSSTGDKLNISGTGDDSGSATGDTFTPAPGVDLEIVKDGDSLIPVIRVPIKVQNNLNRVADDILNRPVDDHSPLRTIRHILPGGVNASQPANHLQSAIVNLGVSTSKATALVSNLNGLTGETQNVNIHKFNDAVTVYNQILNESTPQVLQSLGHNPEFLTINNVLMQLRDALIQH</sequence>
<dbReference type="RefSeq" id="WP_323195991.1">
    <property type="nucleotide sequence ID" value="NZ_JAYGHG010000012.1"/>
</dbReference>
<organism evidence="3 4">
    <name type="scientific">Nodularia harveyana UHCC-0300</name>
    <dbReference type="NCBI Taxonomy" id="2974287"/>
    <lineage>
        <taxon>Bacteria</taxon>
        <taxon>Bacillati</taxon>
        <taxon>Cyanobacteriota</taxon>
        <taxon>Cyanophyceae</taxon>
        <taxon>Nostocales</taxon>
        <taxon>Nodulariaceae</taxon>
        <taxon>Nodularia</taxon>
    </lineage>
</organism>
<feature type="chain" id="PRO_5045844378" description="Secreted protein" evidence="2">
    <location>
        <begin position="24"/>
        <end position="233"/>
    </location>
</feature>
<dbReference type="EMBL" id="JAYGHG010000012">
    <property type="protein sequence ID" value="MEA5581664.1"/>
    <property type="molecule type" value="Genomic_DNA"/>
</dbReference>
<proteinExistence type="predicted"/>
<feature type="region of interest" description="Disordered" evidence="1">
    <location>
        <begin position="35"/>
        <end position="87"/>
    </location>
</feature>
<accession>A0ABU5UES5</accession>